<keyword evidence="4" id="KW-1185">Reference proteome</keyword>
<feature type="region of interest" description="Disordered" evidence="2">
    <location>
        <begin position="42"/>
        <end position="71"/>
    </location>
</feature>
<dbReference type="InterPro" id="IPR001406">
    <property type="entry name" value="PsdUridine_synth_TruA"/>
</dbReference>
<comment type="caution">
    <text evidence="3">The sequence shown here is derived from an EMBL/GenBank/DDBJ whole genome shotgun (WGS) entry which is preliminary data.</text>
</comment>
<dbReference type="GO" id="GO:0005634">
    <property type="term" value="C:nucleus"/>
    <property type="evidence" value="ECO:0007669"/>
    <property type="project" value="TreeGrafter"/>
</dbReference>
<reference evidence="3" key="1">
    <citation type="submission" date="2019-12" db="EMBL/GenBank/DDBJ databases">
        <authorList>
            <person name="Scholes J."/>
        </authorList>
    </citation>
    <scope>NUCLEOTIDE SEQUENCE</scope>
</reference>
<keyword evidence="1" id="KW-0413">Isomerase</keyword>
<dbReference type="GO" id="GO:0009982">
    <property type="term" value="F:pseudouridine synthase activity"/>
    <property type="evidence" value="ECO:0007669"/>
    <property type="project" value="InterPro"/>
</dbReference>
<dbReference type="Gene3D" id="3.30.70.580">
    <property type="entry name" value="Pseudouridine synthase I, catalytic domain, N-terminal subdomain"/>
    <property type="match status" value="1"/>
</dbReference>
<gene>
    <name evidence="3" type="ORF">SHERM_26496</name>
</gene>
<dbReference type="GO" id="GO:0003723">
    <property type="term" value="F:RNA binding"/>
    <property type="evidence" value="ECO:0007669"/>
    <property type="project" value="InterPro"/>
</dbReference>
<feature type="compositionally biased region" description="Basic and acidic residues" evidence="2">
    <location>
        <begin position="11"/>
        <end position="21"/>
    </location>
</feature>
<dbReference type="PANTHER" id="PTHR11142:SF4">
    <property type="entry name" value="PSEUDOURIDYLATE SYNTHASE 1 HOMOLOG"/>
    <property type="match status" value="1"/>
</dbReference>
<dbReference type="InterPro" id="IPR020094">
    <property type="entry name" value="TruA/RsuA/RluB/E/F_N"/>
</dbReference>
<proteinExistence type="predicted"/>
<organism evidence="3 4">
    <name type="scientific">Striga hermonthica</name>
    <name type="common">Purple witchweed</name>
    <name type="synonym">Buchnera hermonthica</name>
    <dbReference type="NCBI Taxonomy" id="68872"/>
    <lineage>
        <taxon>Eukaryota</taxon>
        <taxon>Viridiplantae</taxon>
        <taxon>Streptophyta</taxon>
        <taxon>Embryophyta</taxon>
        <taxon>Tracheophyta</taxon>
        <taxon>Spermatophyta</taxon>
        <taxon>Magnoliopsida</taxon>
        <taxon>eudicotyledons</taxon>
        <taxon>Gunneridae</taxon>
        <taxon>Pentapetalae</taxon>
        <taxon>asterids</taxon>
        <taxon>lamiids</taxon>
        <taxon>Lamiales</taxon>
        <taxon>Orobanchaceae</taxon>
        <taxon>Buchnereae</taxon>
        <taxon>Striga</taxon>
    </lineage>
</organism>
<dbReference type="PANTHER" id="PTHR11142">
    <property type="entry name" value="PSEUDOURIDYLATE SYNTHASE"/>
    <property type="match status" value="1"/>
</dbReference>
<sequence>MSTTTTSNDDEQNRENPRSDPSEAQIQAPQVRDILCLLRRGLPGDAEEPGRQNHRRRPRGGSLLSGAVPELDRGQPRRYDWARSAHTDKGVSAVGQVVSGRFYVDPPGFVERLNSNLSPQIRIFGYKRVTPSFNAKKFCDRRRYVYLIPLFAFDPSCHRDRESVLASVGSGNERVRKEEGRFWGLWVSVVMSRKEFL</sequence>
<evidence type="ECO:0000313" key="4">
    <source>
        <dbReference type="Proteomes" id="UP001153555"/>
    </source>
</evidence>
<feature type="region of interest" description="Disordered" evidence="2">
    <location>
        <begin position="1"/>
        <end position="30"/>
    </location>
</feature>
<dbReference type="AlphaFoldDB" id="A0A9N7RIF9"/>
<protein>
    <submittedName>
        <fullName evidence="3">Pseudouridine synthase family protein</fullName>
    </submittedName>
</protein>
<evidence type="ECO:0000256" key="2">
    <source>
        <dbReference type="SAM" id="MobiDB-lite"/>
    </source>
</evidence>
<name>A0A9N7RIF9_STRHE</name>
<accession>A0A9N7RIF9</accession>
<dbReference type="SUPFAM" id="SSF55120">
    <property type="entry name" value="Pseudouridine synthase"/>
    <property type="match status" value="1"/>
</dbReference>
<evidence type="ECO:0000313" key="3">
    <source>
        <dbReference type="EMBL" id="CAA0831113.1"/>
    </source>
</evidence>
<dbReference type="GO" id="GO:1990481">
    <property type="term" value="P:mRNA pseudouridine synthesis"/>
    <property type="evidence" value="ECO:0007669"/>
    <property type="project" value="TreeGrafter"/>
</dbReference>
<evidence type="ECO:0000256" key="1">
    <source>
        <dbReference type="ARBA" id="ARBA00023235"/>
    </source>
</evidence>
<dbReference type="EMBL" id="CACSLK010027831">
    <property type="protein sequence ID" value="CAA0831113.1"/>
    <property type="molecule type" value="Genomic_DNA"/>
</dbReference>
<dbReference type="OrthoDB" id="10256309at2759"/>
<dbReference type="Proteomes" id="UP001153555">
    <property type="component" value="Unassembled WGS sequence"/>
</dbReference>
<dbReference type="GO" id="GO:0031119">
    <property type="term" value="P:tRNA pseudouridine synthesis"/>
    <property type="evidence" value="ECO:0007669"/>
    <property type="project" value="UniProtKB-ARBA"/>
</dbReference>
<dbReference type="InterPro" id="IPR020103">
    <property type="entry name" value="PsdUridine_synth_cat_dom_sf"/>
</dbReference>